<dbReference type="InterPro" id="IPR051161">
    <property type="entry name" value="Mannose-6P_isomerase_type2"/>
</dbReference>
<reference evidence="16 17" key="2">
    <citation type="submission" date="2019-12" db="EMBL/GenBank/DDBJ databases">
        <title>Enteriobacteria Tanzani isolates_8377-8380.</title>
        <authorList>
            <person name="Subbiah M."/>
            <person name="Call D."/>
        </authorList>
    </citation>
    <scope>NUCLEOTIDE SEQUENCE [LARGE SCALE GENOMIC DNA]</scope>
    <source>
        <strain evidence="15 17">8378wH8</strain>
        <strain evidence="14 16">8379wE6</strain>
    </source>
</reference>
<evidence type="ECO:0000256" key="1">
    <source>
        <dbReference type="ARBA" id="ARBA00004823"/>
    </source>
</evidence>
<dbReference type="InterPro" id="IPR029044">
    <property type="entry name" value="Nucleotide-diphossugar_trans"/>
</dbReference>
<dbReference type="PANTHER" id="PTHR46390">
    <property type="entry name" value="MANNOSE-1-PHOSPHATE GUANYLYLTRANSFERASE"/>
    <property type="match status" value="1"/>
</dbReference>
<dbReference type="EMBL" id="WTRC01000043">
    <property type="protein sequence ID" value="MWT20437.1"/>
    <property type="molecule type" value="Genomic_DNA"/>
</dbReference>
<evidence type="ECO:0000259" key="11">
    <source>
        <dbReference type="Pfam" id="PF01050"/>
    </source>
</evidence>
<feature type="domain" description="Mannose-6-phosphate isomerase type II C-terminal" evidence="11">
    <location>
        <begin position="354"/>
        <end position="468"/>
    </location>
</feature>
<dbReference type="InterPro" id="IPR011051">
    <property type="entry name" value="RmlC_Cupin_sf"/>
</dbReference>
<dbReference type="PANTHER" id="PTHR46390:SF1">
    <property type="entry name" value="MANNOSE-1-PHOSPHATE GUANYLYLTRANSFERASE"/>
    <property type="match status" value="1"/>
</dbReference>
<evidence type="ECO:0000313" key="16">
    <source>
        <dbReference type="Proteomes" id="UP000436482"/>
    </source>
</evidence>
<dbReference type="UniPathway" id="UPA00126">
    <property type="reaction ID" value="UER00930"/>
</dbReference>
<dbReference type="GO" id="GO:0016853">
    <property type="term" value="F:isomerase activity"/>
    <property type="evidence" value="ECO:0007669"/>
    <property type="project" value="UniProtKB-KW"/>
</dbReference>
<evidence type="ECO:0000256" key="9">
    <source>
        <dbReference type="RuleBase" id="RU004190"/>
    </source>
</evidence>
<evidence type="ECO:0000313" key="14">
    <source>
        <dbReference type="EMBL" id="MWR87694.1"/>
    </source>
</evidence>
<reference evidence="13" key="1">
    <citation type="journal article" date="2014" name="DNA Res.">
        <title>A complete view of the genetic diversity of the Escherichia coli O-antigen biosynthesis gene cluster.</title>
        <authorList>
            <person name="Iguchi A."/>
            <person name="Iyoda S."/>
            <person name="Kikuchi T."/>
            <person name="Ogura Y."/>
            <person name="Katsura K."/>
            <person name="Ohnishi M."/>
            <person name="Hayashi T."/>
            <person name="Thomson N.R."/>
        </authorList>
    </citation>
    <scope>NUCLEOTIDE SEQUENCE</scope>
    <source>
        <strain evidence="13">Feb-85</strain>
    </source>
</reference>
<dbReference type="GO" id="GO:0000271">
    <property type="term" value="P:polysaccharide biosynthetic process"/>
    <property type="evidence" value="ECO:0007669"/>
    <property type="project" value="InterPro"/>
</dbReference>
<dbReference type="GO" id="GO:0005525">
    <property type="term" value="F:GTP binding"/>
    <property type="evidence" value="ECO:0007669"/>
    <property type="project" value="UniProtKB-KW"/>
</dbReference>
<evidence type="ECO:0000313" key="15">
    <source>
        <dbReference type="EMBL" id="MWT20437.1"/>
    </source>
</evidence>
<dbReference type="SUPFAM" id="SSF53448">
    <property type="entry name" value="Nucleotide-diphospho-sugar transferases"/>
    <property type="match status" value="1"/>
</dbReference>
<comment type="catalytic activity">
    <reaction evidence="8">
        <text>alpha-D-mannose 1-phosphate + GTP + H(+) = GDP-alpha-D-mannose + diphosphate</text>
        <dbReference type="Rhea" id="RHEA:15229"/>
        <dbReference type="ChEBI" id="CHEBI:15378"/>
        <dbReference type="ChEBI" id="CHEBI:33019"/>
        <dbReference type="ChEBI" id="CHEBI:37565"/>
        <dbReference type="ChEBI" id="CHEBI:57527"/>
        <dbReference type="ChEBI" id="CHEBI:58409"/>
        <dbReference type="EC" id="2.7.7.13"/>
    </reaction>
</comment>
<keyword evidence="7" id="KW-0342">GTP-binding</keyword>
<dbReference type="Pfam" id="PF00483">
    <property type="entry name" value="NTP_transferase"/>
    <property type="match status" value="1"/>
</dbReference>
<dbReference type="EMBL" id="WTQQ01000037">
    <property type="protein sequence ID" value="MWR87694.1"/>
    <property type="molecule type" value="Genomic_DNA"/>
</dbReference>
<dbReference type="InterPro" id="IPR005835">
    <property type="entry name" value="NTP_transferase_dom"/>
</dbReference>
<keyword evidence="14" id="KW-0413">Isomerase</keyword>
<dbReference type="EC" id="2.7.7.13" evidence="3"/>
<evidence type="ECO:0000313" key="13">
    <source>
        <dbReference type="EMBL" id="BAQ01390.1"/>
    </source>
</evidence>
<feature type="domain" description="MannoseP isomerase/GMP-like beta-helix" evidence="12">
    <location>
        <begin position="303"/>
        <end position="351"/>
    </location>
</feature>
<evidence type="ECO:0000256" key="6">
    <source>
        <dbReference type="ARBA" id="ARBA00022741"/>
    </source>
</evidence>
<dbReference type="PATRIC" id="fig|562.7971.peg.4863"/>
<dbReference type="CDD" id="cd02213">
    <property type="entry name" value="cupin_PMI_typeII_C"/>
    <property type="match status" value="1"/>
</dbReference>
<comment type="similarity">
    <text evidence="2 9">Belongs to the mannose-6-phosphate isomerase type 2 family.</text>
</comment>
<dbReference type="InterPro" id="IPR014710">
    <property type="entry name" value="RmlC-like_jellyroll"/>
</dbReference>
<dbReference type="GO" id="GO:0009298">
    <property type="term" value="P:GDP-mannose biosynthetic process"/>
    <property type="evidence" value="ECO:0007669"/>
    <property type="project" value="UniProtKB-UniPathway"/>
</dbReference>
<evidence type="ECO:0000259" key="12">
    <source>
        <dbReference type="Pfam" id="PF22640"/>
    </source>
</evidence>
<name>A0A0A8J7R6_ECOLX</name>
<dbReference type="Pfam" id="PF01050">
    <property type="entry name" value="MannoseP_isomer"/>
    <property type="match status" value="1"/>
</dbReference>
<dbReference type="NCBIfam" id="TIGR01479">
    <property type="entry name" value="GMP_PMI"/>
    <property type="match status" value="1"/>
</dbReference>
<organism evidence="13">
    <name type="scientific">Escherichia coli</name>
    <dbReference type="NCBI Taxonomy" id="562"/>
    <lineage>
        <taxon>Bacteria</taxon>
        <taxon>Pseudomonadati</taxon>
        <taxon>Pseudomonadota</taxon>
        <taxon>Gammaproteobacteria</taxon>
        <taxon>Enterobacterales</taxon>
        <taxon>Enterobacteriaceae</taxon>
        <taxon>Escherichia</taxon>
    </lineage>
</organism>
<dbReference type="InterPro" id="IPR054566">
    <property type="entry name" value="ManC/GMP-like_b-helix"/>
</dbReference>
<dbReference type="Proteomes" id="UP000436482">
    <property type="component" value="Unassembled WGS sequence"/>
</dbReference>
<sequence length="469" mass="53048">MNVNNCAKIVPVIIAGGVGSRLWPMSREEHPKQFLPLLHDSLSLLQQTLSRVNNKHFDAPLVICNEEHRFLVAQQLKELNLLNNNIILEPCSRNTAPAITLAALSLKNKDCIMLVLAADHFIGDGDYFLNFIKKASTAIDDQSLITFGITPSHPETGYGYIKKGKSISDDVFMVDKFVEKPNKEKAEEYIAEKLYLWNSGMFMFKPMAYLRELKKYHPNIYDVCSSSIDSIVSDMDFRRIDKTIFESCANESVDYAVMENSSHVKVLQFDSQWSDVGAWGALWEISDKDTHGNCISGDVFLNDSKNCYIKSDGVFTSAIGLNNIVVVASKDSVLVSHRDSVQNVKNVVNYLKENNRYEYKRHNVRYLPWGTTLSLVDSSKYKINFVTIEPGKSISLQKHYHRNEQWTILSGTAVVYIDGIKKIITENQTVHIPIGCTHSIHNPGIIPVEFLETQIGECIDPSDVFRLEK</sequence>
<dbReference type="EMBL" id="AB812041">
    <property type="protein sequence ID" value="BAQ01390.1"/>
    <property type="molecule type" value="Genomic_DNA"/>
</dbReference>
<dbReference type="FunFam" id="3.90.550.10:FF:000046">
    <property type="entry name" value="Mannose-1-phosphate guanylyltransferase (GDP)"/>
    <property type="match status" value="1"/>
</dbReference>
<dbReference type="CDD" id="cd02509">
    <property type="entry name" value="GDP-M1P_Guanylyltransferase"/>
    <property type="match status" value="1"/>
</dbReference>
<dbReference type="Gene3D" id="2.60.120.10">
    <property type="entry name" value="Jelly Rolls"/>
    <property type="match status" value="1"/>
</dbReference>
<dbReference type="Pfam" id="PF22640">
    <property type="entry name" value="ManC_GMP_beta-helix"/>
    <property type="match status" value="1"/>
</dbReference>
<comment type="pathway">
    <text evidence="1">Nucleotide-sugar biosynthesis; GDP-alpha-D-mannose biosynthesis; GDP-alpha-D-mannose from alpha-D-mannose 1-phosphate (GTP route): step 1/1.</text>
</comment>
<accession>A0A0A8J7R6</accession>
<evidence type="ECO:0000256" key="3">
    <source>
        <dbReference type="ARBA" id="ARBA00012387"/>
    </source>
</evidence>
<evidence type="ECO:0000256" key="2">
    <source>
        <dbReference type="ARBA" id="ARBA00006115"/>
    </source>
</evidence>
<evidence type="ECO:0000256" key="5">
    <source>
        <dbReference type="ARBA" id="ARBA00022695"/>
    </source>
</evidence>
<evidence type="ECO:0000256" key="8">
    <source>
        <dbReference type="ARBA" id="ARBA00047343"/>
    </source>
</evidence>
<dbReference type="GO" id="GO:0004475">
    <property type="term" value="F:mannose-1-phosphate guanylyltransferase (GTP) activity"/>
    <property type="evidence" value="ECO:0007669"/>
    <property type="project" value="UniProtKB-EC"/>
</dbReference>
<dbReference type="InterPro" id="IPR001538">
    <property type="entry name" value="Man6P_isomerase-2_C"/>
</dbReference>
<keyword evidence="5 13" id="KW-0548">Nucleotidyltransferase</keyword>
<dbReference type="AlphaFoldDB" id="A0A0A8J7R6"/>
<feature type="domain" description="Nucleotidyl transferase" evidence="10">
    <location>
        <begin position="11"/>
        <end position="290"/>
    </location>
</feature>
<dbReference type="RefSeq" id="WP_001102195.1">
    <property type="nucleotide sequence ID" value="NZ_AP027500.1"/>
</dbReference>
<proteinExistence type="inferred from homology"/>
<dbReference type="Proteomes" id="UP000462410">
    <property type="component" value="Unassembled WGS sequence"/>
</dbReference>
<evidence type="ECO:0000256" key="7">
    <source>
        <dbReference type="ARBA" id="ARBA00023134"/>
    </source>
</evidence>
<evidence type="ECO:0000259" key="10">
    <source>
        <dbReference type="Pfam" id="PF00483"/>
    </source>
</evidence>
<dbReference type="Gene3D" id="3.90.550.10">
    <property type="entry name" value="Spore Coat Polysaccharide Biosynthesis Protein SpsA, Chain A"/>
    <property type="match status" value="1"/>
</dbReference>
<dbReference type="InterPro" id="IPR049577">
    <property type="entry name" value="GMPP_N"/>
</dbReference>
<dbReference type="InterPro" id="IPR006375">
    <property type="entry name" value="Man1P_GuaTrfase/Man6P_Isoase"/>
</dbReference>
<keyword evidence="6" id="KW-0547">Nucleotide-binding</keyword>
<protein>
    <recommendedName>
        <fullName evidence="3">mannose-1-phosphate guanylyltransferase</fullName>
        <ecNumber evidence="3">2.7.7.13</ecNumber>
    </recommendedName>
</protein>
<evidence type="ECO:0000313" key="17">
    <source>
        <dbReference type="Proteomes" id="UP000462410"/>
    </source>
</evidence>
<dbReference type="SUPFAM" id="SSF51182">
    <property type="entry name" value="RmlC-like cupins"/>
    <property type="match status" value="1"/>
</dbReference>
<keyword evidence="4 13" id="KW-0808">Transferase</keyword>
<gene>
    <name evidence="13" type="primary">manC</name>
    <name evidence="15" type="ORF">GP965_05775</name>
    <name evidence="14" type="ORF">GP979_05095</name>
</gene>
<evidence type="ECO:0000256" key="4">
    <source>
        <dbReference type="ARBA" id="ARBA00022679"/>
    </source>
</evidence>